<keyword evidence="11" id="KW-0449">Lipoprotein</keyword>
<dbReference type="CDD" id="cd07571">
    <property type="entry name" value="ALP_N-acyl_transferase"/>
    <property type="match status" value="1"/>
</dbReference>
<feature type="transmembrane region" description="Helical" evidence="9">
    <location>
        <begin position="194"/>
        <end position="212"/>
    </location>
</feature>
<dbReference type="PROSITE" id="PS50263">
    <property type="entry name" value="CN_HYDROLASE"/>
    <property type="match status" value="1"/>
</dbReference>
<organism evidence="11 12">
    <name type="scientific">Desulforhopalus singaporensis</name>
    <dbReference type="NCBI Taxonomy" id="91360"/>
    <lineage>
        <taxon>Bacteria</taxon>
        <taxon>Pseudomonadati</taxon>
        <taxon>Thermodesulfobacteriota</taxon>
        <taxon>Desulfobulbia</taxon>
        <taxon>Desulfobulbales</taxon>
        <taxon>Desulfocapsaceae</taxon>
        <taxon>Desulforhopalus</taxon>
    </lineage>
</organism>
<keyword evidence="4 9" id="KW-0808">Transferase</keyword>
<dbReference type="Pfam" id="PF20154">
    <property type="entry name" value="LNT_N"/>
    <property type="match status" value="1"/>
</dbReference>
<dbReference type="PANTHER" id="PTHR38686">
    <property type="entry name" value="APOLIPOPROTEIN N-ACYLTRANSFERASE"/>
    <property type="match status" value="1"/>
</dbReference>
<dbReference type="UniPathway" id="UPA00666"/>
<feature type="transmembrane region" description="Helical" evidence="9">
    <location>
        <begin position="120"/>
        <end position="145"/>
    </location>
</feature>
<dbReference type="InterPro" id="IPR003010">
    <property type="entry name" value="C-N_Hydrolase"/>
</dbReference>
<keyword evidence="12" id="KW-1185">Reference proteome</keyword>
<evidence type="ECO:0000256" key="5">
    <source>
        <dbReference type="ARBA" id="ARBA00022692"/>
    </source>
</evidence>
<dbReference type="InterPro" id="IPR004563">
    <property type="entry name" value="Apolipo_AcylTrfase"/>
</dbReference>
<dbReference type="STRING" id="91360.SAMN05660330_02851"/>
<dbReference type="GO" id="GO:0016410">
    <property type="term" value="F:N-acyltransferase activity"/>
    <property type="evidence" value="ECO:0007669"/>
    <property type="project" value="UniProtKB-UniRule"/>
</dbReference>
<evidence type="ECO:0000256" key="2">
    <source>
        <dbReference type="ARBA" id="ARBA00010065"/>
    </source>
</evidence>
<dbReference type="NCBIfam" id="TIGR00546">
    <property type="entry name" value="lnt"/>
    <property type="match status" value="1"/>
</dbReference>
<evidence type="ECO:0000313" key="11">
    <source>
        <dbReference type="EMBL" id="SDP46553.1"/>
    </source>
</evidence>
<dbReference type="HAMAP" id="MF_01148">
    <property type="entry name" value="Lnt"/>
    <property type="match status" value="1"/>
</dbReference>
<proteinExistence type="inferred from homology"/>
<dbReference type="GO" id="GO:0005886">
    <property type="term" value="C:plasma membrane"/>
    <property type="evidence" value="ECO:0007669"/>
    <property type="project" value="UniProtKB-SubCell"/>
</dbReference>
<evidence type="ECO:0000256" key="4">
    <source>
        <dbReference type="ARBA" id="ARBA00022679"/>
    </source>
</evidence>
<keyword evidence="7 9" id="KW-0472">Membrane</keyword>
<evidence type="ECO:0000313" key="12">
    <source>
        <dbReference type="Proteomes" id="UP000199073"/>
    </source>
</evidence>
<evidence type="ECO:0000256" key="6">
    <source>
        <dbReference type="ARBA" id="ARBA00022989"/>
    </source>
</evidence>
<keyword evidence="3 9" id="KW-1003">Cell membrane</keyword>
<feature type="transmembrane region" description="Helical" evidence="9">
    <location>
        <begin position="493"/>
        <end position="514"/>
    </location>
</feature>
<dbReference type="RefSeq" id="WP_092223975.1">
    <property type="nucleotide sequence ID" value="NZ_FNJI01000021.1"/>
</dbReference>
<dbReference type="EC" id="2.3.1.269" evidence="9"/>
<dbReference type="OrthoDB" id="9804277at2"/>
<feature type="transmembrane region" description="Helical" evidence="9">
    <location>
        <begin position="86"/>
        <end position="113"/>
    </location>
</feature>
<dbReference type="PANTHER" id="PTHR38686:SF1">
    <property type="entry name" value="APOLIPOPROTEIN N-ACYLTRANSFERASE"/>
    <property type="match status" value="1"/>
</dbReference>
<dbReference type="EMBL" id="FNJI01000021">
    <property type="protein sequence ID" value="SDP46553.1"/>
    <property type="molecule type" value="Genomic_DNA"/>
</dbReference>
<evidence type="ECO:0000256" key="9">
    <source>
        <dbReference type="HAMAP-Rule" id="MF_01148"/>
    </source>
</evidence>
<dbReference type="InterPro" id="IPR036526">
    <property type="entry name" value="C-N_Hydrolase_sf"/>
</dbReference>
<evidence type="ECO:0000256" key="7">
    <source>
        <dbReference type="ARBA" id="ARBA00023136"/>
    </source>
</evidence>
<gene>
    <name evidence="9" type="primary">lnt</name>
    <name evidence="11" type="ORF">SAMN05660330_02851</name>
</gene>
<comment type="subcellular location">
    <subcellularLocation>
        <location evidence="1 9">Cell membrane</location>
        <topology evidence="1 9">Multi-pass membrane protein</topology>
    </subcellularLocation>
</comment>
<comment type="pathway">
    <text evidence="9">Protein modification; lipoprotein biosynthesis (N-acyl transfer).</text>
</comment>
<keyword evidence="6 9" id="KW-1133">Transmembrane helix</keyword>
<name>A0A1H0SXN0_9BACT</name>
<evidence type="ECO:0000259" key="10">
    <source>
        <dbReference type="PROSITE" id="PS50263"/>
    </source>
</evidence>
<comment type="function">
    <text evidence="9">Catalyzes the phospholipid dependent N-acylation of the N-terminal cysteine of apolipoprotein, the last step in lipoprotein maturation.</text>
</comment>
<feature type="transmembrane region" description="Helical" evidence="9">
    <location>
        <begin position="29"/>
        <end position="47"/>
    </location>
</feature>
<sequence length="525" mass="58189">MRAVVNHPFVLAVVSGLLLFCGSPGGGNFWPLVFVALVPYFLGVLQVRQRVRPFLVGLVFGVIHHTLHLYWLVAVLGKYGGLPLPVAVAGLALLVLYMALYSAIFASGAAFFYHRYPIGVTLVVVPALWVGIDWFRGIFLTGFPWMDIGYMLYSVVPIIQVADLFGHHGVSYLVVLVNCLGFLLLGGKYRAREVFLLTALVAAITGAVLVYGQNRLAGIAHRMAADQTRRIKVGIVQGNIDQSRKWSSRLKEETVDKYLRATVLLKKRENVSCVIWPETAMPFYPQSSPFTDVLQTFARRLELTVMTGAPWYETIDSSRSNQEYFNSAMLILPDGRLGGRYFKSHLVPFGEYVPLKRLLPFLAPLVEAVGDFSSGKIEKPLTLVDGAKAGVLICFESVFPELSRKWVLAGSNVLVNLTNDAWYGKSSAPYHSLAMSVFRAVETRRSLIRSANTGISAFITPAGRINKQSEIFVDWSAAADVVLMPTMTFWTGYGFWFGPACLVLAVLGIVVGCTRRVWTEDRFMH</sequence>
<dbReference type="SUPFAM" id="SSF56317">
    <property type="entry name" value="Carbon-nitrogen hydrolase"/>
    <property type="match status" value="1"/>
</dbReference>
<dbReference type="Proteomes" id="UP000199073">
    <property type="component" value="Unassembled WGS sequence"/>
</dbReference>
<comment type="similarity">
    <text evidence="2 9">Belongs to the CN hydrolase family. Apolipoprotein N-acyltransferase subfamily.</text>
</comment>
<feature type="transmembrane region" description="Helical" evidence="9">
    <location>
        <begin position="54"/>
        <end position="74"/>
    </location>
</feature>
<dbReference type="GO" id="GO:0042158">
    <property type="term" value="P:lipoprotein biosynthetic process"/>
    <property type="evidence" value="ECO:0007669"/>
    <property type="project" value="UniProtKB-UniRule"/>
</dbReference>
<reference evidence="11 12" key="1">
    <citation type="submission" date="2016-10" db="EMBL/GenBank/DDBJ databases">
        <authorList>
            <person name="de Groot N.N."/>
        </authorList>
    </citation>
    <scope>NUCLEOTIDE SEQUENCE [LARGE SCALE GENOMIC DNA]</scope>
    <source>
        <strain evidence="11 12">DSM 12130</strain>
    </source>
</reference>
<evidence type="ECO:0000256" key="8">
    <source>
        <dbReference type="ARBA" id="ARBA00023315"/>
    </source>
</evidence>
<feature type="domain" description="CN hydrolase" evidence="10">
    <location>
        <begin position="236"/>
        <end position="489"/>
    </location>
</feature>
<keyword evidence="8 9" id="KW-0012">Acyltransferase</keyword>
<protein>
    <recommendedName>
        <fullName evidence="9">Apolipoprotein N-acyltransferase</fullName>
        <shortName evidence="9">ALP N-acyltransferase</shortName>
        <ecNumber evidence="9">2.3.1.269</ecNumber>
    </recommendedName>
</protein>
<dbReference type="AlphaFoldDB" id="A0A1H0SXN0"/>
<accession>A0A1H0SXN0</accession>
<feature type="transmembrane region" description="Helical" evidence="9">
    <location>
        <begin position="165"/>
        <end position="187"/>
    </location>
</feature>
<evidence type="ECO:0000256" key="3">
    <source>
        <dbReference type="ARBA" id="ARBA00022475"/>
    </source>
</evidence>
<keyword evidence="5 9" id="KW-0812">Transmembrane</keyword>
<dbReference type="Pfam" id="PF00795">
    <property type="entry name" value="CN_hydrolase"/>
    <property type="match status" value="1"/>
</dbReference>
<comment type="catalytic activity">
    <reaction evidence="9">
        <text>N-terminal S-1,2-diacyl-sn-glyceryl-L-cysteinyl-[lipoprotein] + a glycerophospholipid = N-acyl-S-1,2-diacyl-sn-glyceryl-L-cysteinyl-[lipoprotein] + a 2-acyl-sn-glycero-3-phospholipid + H(+)</text>
        <dbReference type="Rhea" id="RHEA:48228"/>
        <dbReference type="Rhea" id="RHEA-COMP:14681"/>
        <dbReference type="Rhea" id="RHEA-COMP:14684"/>
        <dbReference type="ChEBI" id="CHEBI:15378"/>
        <dbReference type="ChEBI" id="CHEBI:136912"/>
        <dbReference type="ChEBI" id="CHEBI:140656"/>
        <dbReference type="ChEBI" id="CHEBI:140657"/>
        <dbReference type="ChEBI" id="CHEBI:140660"/>
        <dbReference type="EC" id="2.3.1.269"/>
    </reaction>
</comment>
<dbReference type="Gene3D" id="3.60.110.10">
    <property type="entry name" value="Carbon-nitrogen hydrolase"/>
    <property type="match status" value="1"/>
</dbReference>
<evidence type="ECO:0000256" key="1">
    <source>
        <dbReference type="ARBA" id="ARBA00004651"/>
    </source>
</evidence>
<dbReference type="InterPro" id="IPR045378">
    <property type="entry name" value="LNT_N"/>
</dbReference>